<dbReference type="STRING" id="204669.Acid345_3568"/>
<gene>
    <name evidence="2" type="ordered locus">Acid345_3568</name>
</gene>
<dbReference type="HOGENOM" id="CLU_1554221_0_0_0"/>
<evidence type="ECO:0000256" key="1">
    <source>
        <dbReference type="SAM" id="SignalP"/>
    </source>
</evidence>
<dbReference type="KEGG" id="aba:Acid345_3568"/>
<keyword evidence="3" id="KW-1185">Reference proteome</keyword>
<dbReference type="eggNOG" id="ENOG50335Z3">
    <property type="taxonomic scope" value="Bacteria"/>
</dbReference>
<organism evidence="2 3">
    <name type="scientific">Koribacter versatilis (strain Ellin345)</name>
    <dbReference type="NCBI Taxonomy" id="204669"/>
    <lineage>
        <taxon>Bacteria</taxon>
        <taxon>Pseudomonadati</taxon>
        <taxon>Acidobacteriota</taxon>
        <taxon>Terriglobia</taxon>
        <taxon>Terriglobales</taxon>
        <taxon>Candidatus Korobacteraceae</taxon>
        <taxon>Candidatus Korobacter</taxon>
    </lineage>
</organism>
<feature type="chain" id="PRO_5004190869" description="Lipocalin-like domain-containing protein" evidence="1">
    <location>
        <begin position="23"/>
        <end position="161"/>
    </location>
</feature>
<evidence type="ECO:0008006" key="4">
    <source>
        <dbReference type="Google" id="ProtNLM"/>
    </source>
</evidence>
<dbReference type="EnsemblBacteria" id="ABF42569">
    <property type="protein sequence ID" value="ABF42569"/>
    <property type="gene ID" value="Acid345_3568"/>
</dbReference>
<dbReference type="Proteomes" id="UP000002432">
    <property type="component" value="Chromosome"/>
</dbReference>
<dbReference type="RefSeq" id="WP_011524368.1">
    <property type="nucleotide sequence ID" value="NC_008009.1"/>
</dbReference>
<proteinExistence type="predicted"/>
<protein>
    <recommendedName>
        <fullName evidence="4">Lipocalin-like domain-containing protein</fullName>
    </recommendedName>
</protein>
<feature type="signal peptide" evidence="1">
    <location>
        <begin position="1"/>
        <end position="22"/>
    </location>
</feature>
<reference evidence="2 3" key="1">
    <citation type="journal article" date="2009" name="Appl. Environ. Microbiol.">
        <title>Three genomes from the phylum Acidobacteria provide insight into the lifestyles of these microorganisms in soils.</title>
        <authorList>
            <person name="Ward N.L."/>
            <person name="Challacombe J.F."/>
            <person name="Janssen P.H."/>
            <person name="Henrissat B."/>
            <person name="Coutinho P.M."/>
            <person name="Wu M."/>
            <person name="Xie G."/>
            <person name="Haft D.H."/>
            <person name="Sait M."/>
            <person name="Badger J."/>
            <person name="Barabote R.D."/>
            <person name="Bradley B."/>
            <person name="Brettin T.S."/>
            <person name="Brinkac L.M."/>
            <person name="Bruce D."/>
            <person name="Creasy T."/>
            <person name="Daugherty S.C."/>
            <person name="Davidsen T.M."/>
            <person name="DeBoy R.T."/>
            <person name="Detter J.C."/>
            <person name="Dodson R.J."/>
            <person name="Durkin A.S."/>
            <person name="Ganapathy A."/>
            <person name="Gwinn-Giglio M."/>
            <person name="Han C.S."/>
            <person name="Khouri H."/>
            <person name="Kiss H."/>
            <person name="Kothari S.P."/>
            <person name="Madupu R."/>
            <person name="Nelson K.E."/>
            <person name="Nelson W.C."/>
            <person name="Paulsen I."/>
            <person name="Penn K."/>
            <person name="Ren Q."/>
            <person name="Rosovitz M.J."/>
            <person name="Selengut J.D."/>
            <person name="Shrivastava S."/>
            <person name="Sullivan S.A."/>
            <person name="Tapia R."/>
            <person name="Thompson L.S."/>
            <person name="Watkins K.L."/>
            <person name="Yang Q."/>
            <person name="Yu C."/>
            <person name="Zafar N."/>
            <person name="Zhou L."/>
            <person name="Kuske C.R."/>
        </authorList>
    </citation>
    <scope>NUCLEOTIDE SEQUENCE [LARGE SCALE GENOMIC DNA]</scope>
    <source>
        <strain evidence="2 3">Ellin345</strain>
    </source>
</reference>
<evidence type="ECO:0000313" key="3">
    <source>
        <dbReference type="Proteomes" id="UP000002432"/>
    </source>
</evidence>
<sequence>MKWTLAFLILSGALLTAQQVPATLQGKWVVKRELPTRTISCWGEKEAQQVIGTEIEYTEDSFRWKDHTIHHPKITVRRLTGDQYHDEYSSPASDGSQVDFTQLGIKSATAEQIEFGHPPAHVVSESSEIPGDVVLIKHHDAIVFSVCNVYFEAERAQPRKR</sequence>
<evidence type="ECO:0000313" key="2">
    <source>
        <dbReference type="EMBL" id="ABF42569.1"/>
    </source>
</evidence>
<dbReference type="AlphaFoldDB" id="Q1IKN1"/>
<keyword evidence="1" id="KW-0732">Signal</keyword>
<accession>Q1IKN1</accession>
<name>Q1IKN1_KORVE</name>
<dbReference type="EMBL" id="CP000360">
    <property type="protein sequence ID" value="ABF42569.1"/>
    <property type="molecule type" value="Genomic_DNA"/>
</dbReference>